<reference evidence="1" key="1">
    <citation type="submission" date="2020-11" db="EMBL/GenBank/DDBJ databases">
        <authorList>
            <consortium name="DOE Joint Genome Institute"/>
            <person name="Ahrendt S."/>
            <person name="Riley R."/>
            <person name="Andreopoulos W."/>
            <person name="Labutti K."/>
            <person name="Pangilinan J."/>
            <person name="Ruiz-Duenas F.J."/>
            <person name="Barrasa J.M."/>
            <person name="Sanchez-Garcia M."/>
            <person name="Camarero S."/>
            <person name="Miyauchi S."/>
            <person name="Serrano A."/>
            <person name="Linde D."/>
            <person name="Babiker R."/>
            <person name="Drula E."/>
            <person name="Ayuso-Fernandez I."/>
            <person name="Pacheco R."/>
            <person name="Padilla G."/>
            <person name="Ferreira P."/>
            <person name="Barriuso J."/>
            <person name="Kellner H."/>
            <person name="Castanera R."/>
            <person name="Alfaro M."/>
            <person name="Ramirez L."/>
            <person name="Pisabarro A.G."/>
            <person name="Kuo A."/>
            <person name="Tritt A."/>
            <person name="Lipzen A."/>
            <person name="He G."/>
            <person name="Yan M."/>
            <person name="Ng V."/>
            <person name="Cullen D."/>
            <person name="Martin F."/>
            <person name="Rosso M.-N."/>
            <person name="Henrissat B."/>
            <person name="Hibbett D."/>
            <person name="Martinez A.T."/>
            <person name="Grigoriev I.V."/>
        </authorList>
    </citation>
    <scope>NUCLEOTIDE SEQUENCE</scope>
    <source>
        <strain evidence="1">AH 40177</strain>
    </source>
</reference>
<sequence>MMQLETGDLRPLIEVLAKWQYVELQIFLFELMACLPDERLNAFTSQRSHVVESIRAEYSASSTIRKEQITRAFIRAMKLLLQAGQLAAEAAIDAGLLTVILLVVAAEGFNVPLQRRNSGVSLTLRESKEALMVLALYEDPDFKLRLACWPFMLFWPQAEDFTLPECFMARLEPAQVRPGSSTLLSDAWRLRLGAINALMSVRQFTRSHVEYVRSALTELVWLLCHSELDSSLQMLSSSMLLKTPYQFYRFWPQRFRTRPGKPVLSSEHSNLAQVFFFSTRSLADFRHCLPKRKASKHVDYFLEFITFISREFPVLAKPLCESRIASLLLSVLSDIDPTMTYPSWTPNSNVVPRDQLLRNTLSKLSTVRQRPDEFLRILDIGVTISVSLLMIEDSSTSCISDADDINELWKSATMDRLRPILSSALRQIWMLMAFQNLSLKNTVINKQTDLTRLLICFQALAMVFNVNVYSTPSSSVES</sequence>
<protein>
    <submittedName>
        <fullName evidence="1">Uncharacterized protein</fullName>
    </submittedName>
</protein>
<dbReference type="Proteomes" id="UP000772434">
    <property type="component" value="Unassembled WGS sequence"/>
</dbReference>
<accession>A0A9P5PGK4</accession>
<dbReference type="OrthoDB" id="10633974at2759"/>
<evidence type="ECO:0000313" key="1">
    <source>
        <dbReference type="EMBL" id="KAF9062981.1"/>
    </source>
</evidence>
<evidence type="ECO:0000313" key="2">
    <source>
        <dbReference type="Proteomes" id="UP000772434"/>
    </source>
</evidence>
<proteinExistence type="predicted"/>
<organism evidence="1 2">
    <name type="scientific">Rhodocollybia butyracea</name>
    <dbReference type="NCBI Taxonomy" id="206335"/>
    <lineage>
        <taxon>Eukaryota</taxon>
        <taxon>Fungi</taxon>
        <taxon>Dikarya</taxon>
        <taxon>Basidiomycota</taxon>
        <taxon>Agaricomycotina</taxon>
        <taxon>Agaricomycetes</taxon>
        <taxon>Agaricomycetidae</taxon>
        <taxon>Agaricales</taxon>
        <taxon>Marasmiineae</taxon>
        <taxon>Omphalotaceae</taxon>
        <taxon>Rhodocollybia</taxon>
    </lineage>
</organism>
<dbReference type="EMBL" id="JADNRY010000156">
    <property type="protein sequence ID" value="KAF9062981.1"/>
    <property type="molecule type" value="Genomic_DNA"/>
</dbReference>
<comment type="caution">
    <text evidence="1">The sequence shown here is derived from an EMBL/GenBank/DDBJ whole genome shotgun (WGS) entry which is preliminary data.</text>
</comment>
<gene>
    <name evidence="1" type="ORF">BDP27DRAFT_255516</name>
</gene>
<name>A0A9P5PGK4_9AGAR</name>
<keyword evidence="2" id="KW-1185">Reference proteome</keyword>
<dbReference type="AlphaFoldDB" id="A0A9P5PGK4"/>